<name>X1NAA0_9ZZZZ</name>
<evidence type="ECO:0008006" key="6">
    <source>
        <dbReference type="Google" id="ProtNLM"/>
    </source>
</evidence>
<evidence type="ECO:0000256" key="1">
    <source>
        <dbReference type="ARBA" id="ARBA00022603"/>
    </source>
</evidence>
<evidence type="ECO:0000256" key="3">
    <source>
        <dbReference type="ARBA" id="ARBA00022691"/>
    </source>
</evidence>
<organism evidence="5">
    <name type="scientific">marine sediment metagenome</name>
    <dbReference type="NCBI Taxonomy" id="412755"/>
    <lineage>
        <taxon>unclassified sequences</taxon>
        <taxon>metagenomes</taxon>
        <taxon>ecological metagenomes</taxon>
    </lineage>
</organism>
<keyword evidence="1" id="KW-0489">Methyltransferase</keyword>
<dbReference type="InterPro" id="IPR029063">
    <property type="entry name" value="SAM-dependent_MTases_sf"/>
</dbReference>
<dbReference type="GO" id="GO:0005829">
    <property type="term" value="C:cytosol"/>
    <property type="evidence" value="ECO:0007669"/>
    <property type="project" value="TreeGrafter"/>
</dbReference>
<dbReference type="InterPro" id="IPR001737">
    <property type="entry name" value="KsgA/Erm"/>
</dbReference>
<dbReference type="Pfam" id="PF00398">
    <property type="entry name" value="RrnaAD"/>
    <property type="match status" value="1"/>
</dbReference>
<dbReference type="AlphaFoldDB" id="X1NAA0"/>
<accession>X1NAA0</accession>
<evidence type="ECO:0000256" key="2">
    <source>
        <dbReference type="ARBA" id="ARBA00022679"/>
    </source>
</evidence>
<dbReference type="PANTHER" id="PTHR11727">
    <property type="entry name" value="DIMETHYLADENOSINE TRANSFERASE"/>
    <property type="match status" value="1"/>
</dbReference>
<keyword evidence="2" id="KW-0808">Transferase</keyword>
<dbReference type="SUPFAM" id="SSF53335">
    <property type="entry name" value="S-adenosyl-L-methionine-dependent methyltransferases"/>
    <property type="match status" value="1"/>
</dbReference>
<dbReference type="GO" id="GO:0000179">
    <property type="term" value="F:rRNA (adenine-N6,N6-)-dimethyltransferase activity"/>
    <property type="evidence" value="ECO:0007669"/>
    <property type="project" value="TreeGrafter"/>
</dbReference>
<comment type="caution">
    <text evidence="5">The sequence shown here is derived from an EMBL/GenBank/DDBJ whole genome shotgun (WGS) entry which is preliminary data.</text>
</comment>
<dbReference type="Gene3D" id="1.10.8.100">
    <property type="entry name" value="Ribosomal RNA adenine dimethylase-like, domain 2"/>
    <property type="match status" value="1"/>
</dbReference>
<sequence>SQSFYPPPKVDSAIVRFDLLPQPAVKVADINGFFKVVKCGFTSPRKQLHNSLAQGMGVKPAEVALLLERAGIESQRRAETLSLEEWARLYEVWAASRKD</sequence>
<dbReference type="EMBL" id="BARV01019095">
    <property type="protein sequence ID" value="GAI27121.1"/>
    <property type="molecule type" value="Genomic_DNA"/>
</dbReference>
<keyword evidence="4" id="KW-0694">RNA-binding</keyword>
<feature type="non-terminal residue" evidence="5">
    <location>
        <position position="1"/>
    </location>
</feature>
<dbReference type="PANTHER" id="PTHR11727:SF7">
    <property type="entry name" value="DIMETHYLADENOSINE TRANSFERASE-RELATED"/>
    <property type="match status" value="1"/>
</dbReference>
<dbReference type="GO" id="GO:0003723">
    <property type="term" value="F:RNA binding"/>
    <property type="evidence" value="ECO:0007669"/>
    <property type="project" value="UniProtKB-KW"/>
</dbReference>
<reference evidence="5" key="1">
    <citation type="journal article" date="2014" name="Front. Microbiol.">
        <title>High frequency of phylogenetically diverse reductive dehalogenase-homologous genes in deep subseafloor sedimentary metagenomes.</title>
        <authorList>
            <person name="Kawai M."/>
            <person name="Futagami T."/>
            <person name="Toyoda A."/>
            <person name="Takaki Y."/>
            <person name="Nishi S."/>
            <person name="Hori S."/>
            <person name="Arai W."/>
            <person name="Tsubouchi T."/>
            <person name="Morono Y."/>
            <person name="Uchiyama I."/>
            <person name="Ito T."/>
            <person name="Fujiyama A."/>
            <person name="Inagaki F."/>
            <person name="Takami H."/>
        </authorList>
    </citation>
    <scope>NUCLEOTIDE SEQUENCE</scope>
    <source>
        <strain evidence="5">Expedition CK06-06</strain>
    </source>
</reference>
<keyword evidence="3" id="KW-0949">S-adenosyl-L-methionine</keyword>
<dbReference type="PROSITE" id="PS51689">
    <property type="entry name" value="SAM_RNA_A_N6_MT"/>
    <property type="match status" value="1"/>
</dbReference>
<gene>
    <name evidence="5" type="ORF">S06H3_32155</name>
</gene>
<proteinExistence type="predicted"/>
<evidence type="ECO:0000313" key="5">
    <source>
        <dbReference type="EMBL" id="GAI27121.1"/>
    </source>
</evidence>
<protein>
    <recommendedName>
        <fullName evidence="6">Ribosomal RNA adenine methylase transferase N-terminal domain-containing protein</fullName>
    </recommendedName>
</protein>
<evidence type="ECO:0000256" key="4">
    <source>
        <dbReference type="ARBA" id="ARBA00022884"/>
    </source>
</evidence>
<dbReference type="InterPro" id="IPR023165">
    <property type="entry name" value="rRNA_Ade_diMease-like_C"/>
</dbReference>